<feature type="region of interest" description="Disordered" evidence="2">
    <location>
        <begin position="765"/>
        <end position="832"/>
    </location>
</feature>
<gene>
    <name evidence="3" type="ORF">TTHERM_00013490</name>
</gene>
<evidence type="ECO:0000313" key="4">
    <source>
        <dbReference type="Proteomes" id="UP000009168"/>
    </source>
</evidence>
<feature type="region of interest" description="Disordered" evidence="2">
    <location>
        <begin position="1515"/>
        <end position="1543"/>
    </location>
</feature>
<dbReference type="KEGG" id="tet:TTHERM_00013490"/>
<evidence type="ECO:0000256" key="1">
    <source>
        <dbReference type="SAM" id="Coils"/>
    </source>
</evidence>
<feature type="compositionally biased region" description="Polar residues" evidence="2">
    <location>
        <begin position="782"/>
        <end position="791"/>
    </location>
</feature>
<dbReference type="OMA" id="IGESENC"/>
<protein>
    <submittedName>
        <fullName evidence="3">Uncharacterized protein</fullName>
    </submittedName>
</protein>
<dbReference type="RefSeq" id="XP_001008328.1">
    <property type="nucleotide sequence ID" value="XM_001008328.2"/>
</dbReference>
<dbReference type="InParanoid" id="Q22RN9"/>
<feature type="coiled-coil region" evidence="1">
    <location>
        <begin position="615"/>
        <end position="649"/>
    </location>
</feature>
<proteinExistence type="predicted"/>
<sequence length="1965" mass="231094">MDDLKTRDSITSVIKQSFYQILDDPNMKCLKENEYSCNQILQRMTELFFDIFESERQTQSQQLKSQYTMLKEYCQNISHEKFEIQRELQNEILQMSEEHDKIHSTNAILNEEISMLKIKNEHLQMENKRIASEQEILICQINEQRATFQKNLEEMEMISSELKIELDLYKDRIKKLEATNEKQHQQIREYSMSIQKQQNKIKETENQYLIESQIKGRHLNELELCQKNIRELELLLRQSNEANTKQNEEIRLNQNQLQELDKQIKSLENQLNDKKKENLLIQKQHEQIIAINEENQKKFILNTVNKYKEKIQLYKNKLQEYQEKQEEQNKQIYQLQLQDNEEKNGYQKQIQHIESQISQVQAQYEAVISSIKQNSKVELENQKEGFEKNLQLQELQFKQEMKQMEMQMKDKIKSIEDSTISREQFEAVKKEKQEILEKSEKDKNNTVNELNNTIKQQQQQIEKLKDQISSLNYNLSQSEISQNKCRQYEEEIQKLNQDLCKKQSLLSEQKDKIKQAQYELDSKERENQLLQEDIKNLEEQNQEIQSKFKDIERKLNQQIKQLKDKAENQCQENYKLNIELREIRKEQEFEKKQNQDMMLLLEKRQQGITVDMNEIQSLRSNNIVLQGKLENLNAKLNDSKDSQEQIKKEKEYLSSLVEQQSKKLRNAEDLKIKFSIKIKQLMKTIQYLKEDLNNIVQKEILDKFFVLRKEYTSQIEEFSIRFLQILSKCKEDEVKLNLNYNALAEQFSDLKNKFFKQGIDIEDLSNQNHSPKFNERVRKQSSKYVNKSPNNSEEEEGLYEEDLRSSQSQKKQKQQKSRIYNQKNKDKCYNQDLMDGGDNEYLDDYDYGYGQNKNTRNGRERQINNSKNPLRKSYSDSKRFKKQYNEEIEEQSDSQSSDVHQKGRKTKRNKSEEKTKLEIEEHLKKQIELRSEKLLLEEYVMEDIKRLKEENALIIEERQRLIARIDSLSIELGQKQMQADSLNSQINILIKEAELCQQENQFLQNRLTEAQEHLTKAEDLQRINQQLNNQGDKVREECKEQNKQLIEQLQKEIAVYRQKELQNLQKIAQQEVEIEEKISQLKQFQTLSQQQKANFEFKTRLLSEQKEQMAQFHSQDKQITEYRDEIQVLLQENSQLLRQVQLLQTDIEGLHLGLEKAKIQIQIADQRENQLTNQNQQLQQEVIAAHLKVQQVSNQLNEIQLEVANEKLKMKQKQTIKKERQLMKEKLEQQNIKEIHQMIESSCLSLKKKNFHTYKSSIQLTSNFAQANNNSENTSLAQTQLMQSQLNNPNQNNLQFNQTLHHNQSLKLLNDGISCSPIQNNLQSSFNMISSNFNQQGLIAQSSQNHLQNITNSMQNRSQKNLSLHSTNTIFQTPNHNTSSYSNLINQNLSNNNKNQVNRDNNNQNISYISKLSNVNNPSYMLQNNFVRSGFIKTNNMVESDNNSQTNTSNNQSHIRGQSMTYSNLKNNHHLASTSSLLNNQNKYISSTSTNIPPNHTFNSSVQQNEYNQSNQKLYQSNNKSQSNQFASQNSNYNNSNNNINNNNQIIKQGNLIQKNFLNNDFQNQKFNQEHISQACQEEKGRGKSLSSNAELQYFSNKQENKLEDVRKSNKTQLSPKQFNQFTQNLNLSRDLEINPHPIKEELNKNQMNFQQSQSDQIISNNQRPSKYDKAIVSLNNNLSNNVNNPQQLNMNNPQTKLSSPQHNTNNQLINSMSKNNQQINTNGPSYQAQKIQSENDDIIQKLNKLQQLDQFLQRSRSQSSNANVNTLSVKSALNQANIPHIQFKNSQAEKNNSGISFNASNPSQLNSKQFTINKDNNKDAQSNEGSNNLINNTVYYSTNRLSQQDDSSKQKIITSNRSANITSPSQSLTRTNQNRYHKDDASTFTPYSNNNLQEAISFGDELINEDKLNIQQDYINQLTAKSKHLLNQVYDSQTSNNQQDPLLQQFNSNRRAQSFHNNCLKNNV</sequence>
<feature type="region of interest" description="Disordered" evidence="2">
    <location>
        <begin position="845"/>
        <end position="914"/>
    </location>
</feature>
<keyword evidence="4" id="KW-1185">Reference proteome</keyword>
<feature type="region of interest" description="Disordered" evidence="2">
    <location>
        <begin position="1842"/>
        <end position="1874"/>
    </location>
</feature>
<feature type="coiled-coil region" evidence="1">
    <location>
        <begin position="1119"/>
        <end position="1233"/>
    </location>
</feature>
<evidence type="ECO:0000256" key="2">
    <source>
        <dbReference type="SAM" id="MobiDB-lite"/>
    </source>
</evidence>
<organism evidence="3 4">
    <name type="scientific">Tetrahymena thermophila (strain SB210)</name>
    <dbReference type="NCBI Taxonomy" id="312017"/>
    <lineage>
        <taxon>Eukaryota</taxon>
        <taxon>Sar</taxon>
        <taxon>Alveolata</taxon>
        <taxon>Ciliophora</taxon>
        <taxon>Intramacronucleata</taxon>
        <taxon>Oligohymenophorea</taxon>
        <taxon>Hymenostomatida</taxon>
        <taxon>Tetrahymenina</taxon>
        <taxon>Tetrahymenidae</taxon>
        <taxon>Tetrahymena</taxon>
    </lineage>
</organism>
<name>Q22RN9_TETTS</name>
<feature type="coiled-coil region" evidence="1">
    <location>
        <begin position="152"/>
        <end position="579"/>
    </location>
</feature>
<evidence type="ECO:0000313" key="3">
    <source>
        <dbReference type="EMBL" id="EAR88083.1"/>
    </source>
</evidence>
<dbReference type="EMBL" id="GG662845">
    <property type="protein sequence ID" value="EAR88083.1"/>
    <property type="molecule type" value="Genomic_DNA"/>
</dbReference>
<keyword evidence="1" id="KW-0175">Coiled coil</keyword>
<feature type="coiled-coil region" evidence="1">
    <location>
        <begin position="944"/>
        <end position="1087"/>
    </location>
</feature>
<dbReference type="GeneID" id="7823226"/>
<reference evidence="4" key="1">
    <citation type="journal article" date="2006" name="PLoS Biol.">
        <title>Macronuclear genome sequence of the ciliate Tetrahymena thermophila, a model eukaryote.</title>
        <authorList>
            <person name="Eisen J.A."/>
            <person name="Coyne R.S."/>
            <person name="Wu M."/>
            <person name="Wu D."/>
            <person name="Thiagarajan M."/>
            <person name="Wortman J.R."/>
            <person name="Badger J.H."/>
            <person name="Ren Q."/>
            <person name="Amedeo P."/>
            <person name="Jones K.M."/>
            <person name="Tallon L.J."/>
            <person name="Delcher A.L."/>
            <person name="Salzberg S.L."/>
            <person name="Silva J.C."/>
            <person name="Haas B.J."/>
            <person name="Majoros W.H."/>
            <person name="Farzad M."/>
            <person name="Carlton J.M."/>
            <person name="Smith R.K. Jr."/>
            <person name="Garg J."/>
            <person name="Pearlman R.E."/>
            <person name="Karrer K.M."/>
            <person name="Sun L."/>
            <person name="Manning G."/>
            <person name="Elde N.C."/>
            <person name="Turkewitz A.P."/>
            <person name="Asai D.J."/>
            <person name="Wilkes D.E."/>
            <person name="Wang Y."/>
            <person name="Cai H."/>
            <person name="Collins K."/>
            <person name="Stewart B.A."/>
            <person name="Lee S.R."/>
            <person name="Wilamowska K."/>
            <person name="Weinberg Z."/>
            <person name="Ruzzo W.L."/>
            <person name="Wloga D."/>
            <person name="Gaertig J."/>
            <person name="Frankel J."/>
            <person name="Tsao C.-C."/>
            <person name="Gorovsky M.A."/>
            <person name="Keeling P.J."/>
            <person name="Waller R.F."/>
            <person name="Patron N.J."/>
            <person name="Cherry J.M."/>
            <person name="Stover N.A."/>
            <person name="Krieger C.J."/>
            <person name="del Toro C."/>
            <person name="Ryder H.F."/>
            <person name="Williamson S.C."/>
            <person name="Barbeau R.A."/>
            <person name="Hamilton E.P."/>
            <person name="Orias E."/>
        </authorList>
    </citation>
    <scope>NUCLEOTIDE SEQUENCE [LARGE SCALE GENOMIC DNA]</scope>
    <source>
        <strain evidence="4">SB210</strain>
    </source>
</reference>
<dbReference type="Proteomes" id="UP000009168">
    <property type="component" value="Unassembled WGS sequence"/>
</dbReference>
<accession>Q22RN9</accession>
<dbReference type="HOGENOM" id="CLU_234535_0_0_1"/>